<dbReference type="AlphaFoldDB" id="A0A836G7T9"/>
<evidence type="ECO:0000256" key="7">
    <source>
        <dbReference type="ARBA" id="ARBA00024942"/>
    </source>
</evidence>
<dbReference type="Pfam" id="PF02867">
    <property type="entry name" value="Ribonuc_red_lgC"/>
    <property type="match status" value="2"/>
</dbReference>
<evidence type="ECO:0000256" key="4">
    <source>
        <dbReference type="ARBA" id="ARBA00022840"/>
    </source>
</evidence>
<dbReference type="EMBL" id="JAANIC010002671">
    <property type="protein sequence ID" value="KAG5344140.1"/>
    <property type="molecule type" value="Genomic_DNA"/>
</dbReference>
<dbReference type="PROSITE" id="PS51161">
    <property type="entry name" value="ATP_CONE"/>
    <property type="match status" value="1"/>
</dbReference>
<keyword evidence="3 8" id="KW-0547">Nucleotide-binding</keyword>
<dbReference type="Gene3D" id="3.20.70.20">
    <property type="match status" value="2"/>
</dbReference>
<dbReference type="EC" id="1.17.4.1" evidence="9"/>
<comment type="similarity">
    <text evidence="1 9">Belongs to the ribonucleoside diphosphate reductase large chain family.</text>
</comment>
<dbReference type="InterPro" id="IPR013346">
    <property type="entry name" value="NrdE_NrdA_C"/>
</dbReference>
<dbReference type="UniPathway" id="UPA00326"/>
<dbReference type="PRINTS" id="PR01183">
    <property type="entry name" value="RIBORDTASEM1"/>
</dbReference>
<dbReference type="GO" id="GO:0009263">
    <property type="term" value="P:deoxyribonucleotide biosynthetic process"/>
    <property type="evidence" value="ECO:0007669"/>
    <property type="project" value="UniProtKB-KW"/>
</dbReference>
<evidence type="ECO:0000313" key="12">
    <source>
        <dbReference type="Proteomes" id="UP000669903"/>
    </source>
</evidence>
<reference evidence="11" key="1">
    <citation type="submission" date="2020-03" db="EMBL/GenBank/DDBJ databases">
        <title>Relaxed selection underlies rapid genomic changes in the transitions from sociality to social parasitism in ants.</title>
        <authorList>
            <person name="Bi X."/>
        </authorList>
    </citation>
    <scope>NUCLEOTIDE SEQUENCE</scope>
    <source>
        <strain evidence="11">BGI-DK2014a</strain>
        <tissue evidence="11">Whole body</tissue>
    </source>
</reference>
<sequence length="769" mass="87824">LFYLLSDGRKEPVHFDKITGRIEALCYGLNMNYVDPSAIALRVITNLCSGVTTSELDNLAAETAATMINQHPDYATLASRIAISNLHKETKKVFSEVIANLYYAKSSITNEHLPIISEKYYQIIQNNADKLNSAILYDRDFNYSYATFKMLESDHLLKLNGKVVERPQHMLMRIAVAIHGEDIDKVIETYNFMSKQYFIYAAQTIDTACTITQQMASTFLLTMSGDSIDGILDTLERFTILCDYNGEIGFNVHCIRAKNTPIRGTGGVSNGLVPMLKTYDTSIGTVSKNGKNEGPITVYLEPWHSDIFEFLDLKRSIGEEQLRAKGMCYGLWTPNLFMKRVFDDDVWSLMCPHECPGLIEAWGDEFETLYTKYEQEGRFRRQIKARELWLLIIQIQCETGVPYIIFKDHCNYKSNHQHLGTIKCSSFSTEVVQYSSSDEVAMCNTASIAVNMFVNSTKKVFDFYKLKEIAKIVTHNLDKMIDVNVYPLPEAKLSCDKHRSIGKLFAFNSHTICITFLKLIFKTLGIGVQGLADAFILMRYPFESKEANELNVQIFETLYYGALEASCEIATEKGPYESYKDSPISEGILQFDMWHVKPTNLWDWDILKAKIAKHGLRNSLLIAQMSDAFMAQMLENNMSVEPYMSNIYTIHALSKQYSIIKPHLLRDLIEKGLWDENMCNKIIFNGGSIQNIEEIPEDLKLLYKTVWEMPQKTIFEMAASRGPFIDQSQCLNVHMIDPLEKLTSMHFFAWESGLKSSMHHLVTDDNNIK</sequence>
<keyword evidence="5 9" id="KW-0560">Oxidoreductase</keyword>
<dbReference type="InterPro" id="IPR008926">
    <property type="entry name" value="RNR_R1-su_N"/>
</dbReference>
<name>A0A836G7T9_9HYME</name>
<dbReference type="Proteomes" id="UP000669903">
    <property type="component" value="Unassembled WGS sequence"/>
</dbReference>
<gene>
    <name evidence="11" type="primary">Rnrl</name>
    <name evidence="11" type="ORF">G6Z76_0011691</name>
</gene>
<comment type="function">
    <text evidence="7 9">Provides the precursors necessary for DNA synthesis. Catalyzes the biosynthesis of deoxyribonucleotides from the corresponding ribonucleotides.</text>
</comment>
<keyword evidence="12" id="KW-1185">Reference proteome</keyword>
<keyword evidence="4 8" id="KW-0067">ATP-binding</keyword>
<dbReference type="GO" id="GO:0004748">
    <property type="term" value="F:ribonucleoside-diphosphate reductase activity, thioredoxin disulfide as acceptor"/>
    <property type="evidence" value="ECO:0007669"/>
    <property type="project" value="UniProtKB-EC"/>
</dbReference>
<protein>
    <recommendedName>
        <fullName evidence="9">Ribonucleoside-diphosphate reductase</fullName>
        <ecNumber evidence="9">1.17.4.1</ecNumber>
    </recommendedName>
</protein>
<evidence type="ECO:0000313" key="11">
    <source>
        <dbReference type="EMBL" id="KAG5344140.1"/>
    </source>
</evidence>
<evidence type="ECO:0000256" key="9">
    <source>
        <dbReference type="RuleBase" id="RU003410"/>
    </source>
</evidence>
<evidence type="ECO:0000256" key="6">
    <source>
        <dbReference type="ARBA" id="ARBA00023116"/>
    </source>
</evidence>
<feature type="non-terminal residue" evidence="11">
    <location>
        <position position="1"/>
    </location>
</feature>
<evidence type="ECO:0000256" key="2">
    <source>
        <dbReference type="ARBA" id="ARBA00022533"/>
    </source>
</evidence>
<comment type="catalytic activity">
    <reaction evidence="9">
        <text>a 2'-deoxyribonucleoside 5'-diphosphate + [thioredoxin]-disulfide + H2O = a ribonucleoside 5'-diphosphate + [thioredoxin]-dithiol</text>
        <dbReference type="Rhea" id="RHEA:23252"/>
        <dbReference type="Rhea" id="RHEA-COMP:10698"/>
        <dbReference type="Rhea" id="RHEA-COMP:10700"/>
        <dbReference type="ChEBI" id="CHEBI:15377"/>
        <dbReference type="ChEBI" id="CHEBI:29950"/>
        <dbReference type="ChEBI" id="CHEBI:50058"/>
        <dbReference type="ChEBI" id="CHEBI:57930"/>
        <dbReference type="ChEBI" id="CHEBI:73316"/>
        <dbReference type="EC" id="1.17.4.1"/>
    </reaction>
</comment>
<dbReference type="InterPro" id="IPR013509">
    <property type="entry name" value="RNR_lsu_N"/>
</dbReference>
<evidence type="ECO:0000256" key="5">
    <source>
        <dbReference type="ARBA" id="ARBA00023002"/>
    </source>
</evidence>
<keyword evidence="6 9" id="KW-0215">Deoxyribonucleotide synthesis</keyword>
<keyword evidence="2" id="KW-0021">Allosteric enzyme</keyword>
<evidence type="ECO:0000256" key="8">
    <source>
        <dbReference type="PROSITE-ProRule" id="PRU00492"/>
    </source>
</evidence>
<dbReference type="GO" id="GO:0005524">
    <property type="term" value="F:ATP binding"/>
    <property type="evidence" value="ECO:0007669"/>
    <property type="project" value="UniProtKB-UniRule"/>
</dbReference>
<feature type="domain" description="ATP-cone" evidence="10">
    <location>
        <begin position="1"/>
        <end position="92"/>
    </location>
</feature>
<proteinExistence type="inferred from homology"/>
<dbReference type="PANTHER" id="PTHR11573">
    <property type="entry name" value="RIBONUCLEOSIDE-DIPHOSPHATE REDUCTASE LARGE CHAIN"/>
    <property type="match status" value="1"/>
</dbReference>
<feature type="non-terminal residue" evidence="11">
    <location>
        <position position="769"/>
    </location>
</feature>
<dbReference type="SUPFAM" id="SSF51998">
    <property type="entry name" value="PFL-like glycyl radical enzymes"/>
    <property type="match status" value="1"/>
</dbReference>
<dbReference type="NCBIfam" id="TIGR02506">
    <property type="entry name" value="NrdE_NrdA"/>
    <property type="match status" value="1"/>
</dbReference>
<accession>A0A836G7T9</accession>
<comment type="caution">
    <text evidence="11">The sequence shown here is derived from an EMBL/GenBank/DDBJ whole genome shotgun (WGS) entry which is preliminary data.</text>
</comment>
<dbReference type="InterPro" id="IPR005144">
    <property type="entry name" value="ATP-cone_dom"/>
</dbReference>
<dbReference type="SUPFAM" id="SSF48168">
    <property type="entry name" value="R1 subunit of ribonucleotide reductase, N-terminal domain"/>
    <property type="match status" value="1"/>
</dbReference>
<dbReference type="InterPro" id="IPR000788">
    <property type="entry name" value="RNR_lg_C"/>
</dbReference>
<dbReference type="InterPro" id="IPR039718">
    <property type="entry name" value="Rrm1"/>
</dbReference>
<organism evidence="11 12">
    <name type="scientific">Acromyrmex charruanus</name>
    <dbReference type="NCBI Taxonomy" id="2715315"/>
    <lineage>
        <taxon>Eukaryota</taxon>
        <taxon>Metazoa</taxon>
        <taxon>Ecdysozoa</taxon>
        <taxon>Arthropoda</taxon>
        <taxon>Hexapoda</taxon>
        <taxon>Insecta</taxon>
        <taxon>Pterygota</taxon>
        <taxon>Neoptera</taxon>
        <taxon>Endopterygota</taxon>
        <taxon>Hymenoptera</taxon>
        <taxon>Apocrita</taxon>
        <taxon>Aculeata</taxon>
        <taxon>Formicoidea</taxon>
        <taxon>Formicidae</taxon>
        <taxon>Myrmicinae</taxon>
        <taxon>Acromyrmex</taxon>
    </lineage>
</organism>
<dbReference type="Pfam" id="PF00317">
    <property type="entry name" value="Ribonuc_red_lgN"/>
    <property type="match status" value="1"/>
</dbReference>
<evidence type="ECO:0000256" key="1">
    <source>
        <dbReference type="ARBA" id="ARBA00010406"/>
    </source>
</evidence>
<dbReference type="PANTHER" id="PTHR11573:SF6">
    <property type="entry name" value="RIBONUCLEOSIDE-DIPHOSPHATE REDUCTASE LARGE SUBUNIT"/>
    <property type="match status" value="1"/>
</dbReference>
<evidence type="ECO:0000259" key="10">
    <source>
        <dbReference type="PROSITE" id="PS51161"/>
    </source>
</evidence>
<dbReference type="Pfam" id="PF03477">
    <property type="entry name" value="ATP-cone"/>
    <property type="match status" value="1"/>
</dbReference>
<evidence type="ECO:0000256" key="3">
    <source>
        <dbReference type="ARBA" id="ARBA00022741"/>
    </source>
</evidence>
<dbReference type="GO" id="GO:0005971">
    <property type="term" value="C:ribonucleoside-diphosphate reductase complex"/>
    <property type="evidence" value="ECO:0007669"/>
    <property type="project" value="TreeGrafter"/>
</dbReference>